<proteinExistence type="predicted"/>
<reference evidence="2 3" key="1">
    <citation type="submission" date="2013-09" db="EMBL/GenBank/DDBJ databases">
        <title>Corchorus capsularis genome sequencing.</title>
        <authorList>
            <person name="Alam M."/>
            <person name="Haque M.S."/>
            <person name="Islam M.S."/>
            <person name="Emdad E.M."/>
            <person name="Islam M.M."/>
            <person name="Ahmed B."/>
            <person name="Halim A."/>
            <person name="Hossen Q.M.M."/>
            <person name="Hossain M.Z."/>
            <person name="Ahmed R."/>
            <person name="Khan M.M."/>
            <person name="Islam R."/>
            <person name="Rashid M.M."/>
            <person name="Khan S.A."/>
            <person name="Rahman M.S."/>
            <person name="Alam M."/>
        </authorList>
    </citation>
    <scope>NUCLEOTIDE SEQUENCE [LARGE SCALE GENOMIC DNA]</scope>
    <source>
        <strain evidence="3">cv. CVL-1</strain>
        <tissue evidence="2">Whole seedling</tissue>
    </source>
</reference>
<evidence type="ECO:0000313" key="2">
    <source>
        <dbReference type="EMBL" id="OMO81868.1"/>
    </source>
</evidence>
<organism evidence="2 3">
    <name type="scientific">Corchorus capsularis</name>
    <name type="common">Jute</name>
    <dbReference type="NCBI Taxonomy" id="210143"/>
    <lineage>
        <taxon>Eukaryota</taxon>
        <taxon>Viridiplantae</taxon>
        <taxon>Streptophyta</taxon>
        <taxon>Embryophyta</taxon>
        <taxon>Tracheophyta</taxon>
        <taxon>Spermatophyta</taxon>
        <taxon>Magnoliopsida</taxon>
        <taxon>eudicotyledons</taxon>
        <taxon>Gunneridae</taxon>
        <taxon>Pentapetalae</taxon>
        <taxon>rosids</taxon>
        <taxon>malvids</taxon>
        <taxon>Malvales</taxon>
        <taxon>Malvaceae</taxon>
        <taxon>Grewioideae</taxon>
        <taxon>Apeibeae</taxon>
        <taxon>Corchorus</taxon>
    </lineage>
</organism>
<protein>
    <submittedName>
        <fullName evidence="2">Uncharacterized protein</fullName>
    </submittedName>
</protein>
<dbReference type="AlphaFoldDB" id="A0A1R3IH00"/>
<dbReference type="OrthoDB" id="1436940at2759"/>
<name>A0A1R3IH00_COCAP</name>
<feature type="region of interest" description="Disordered" evidence="1">
    <location>
        <begin position="66"/>
        <end position="87"/>
    </location>
</feature>
<evidence type="ECO:0000256" key="1">
    <source>
        <dbReference type="SAM" id="MobiDB-lite"/>
    </source>
</evidence>
<accession>A0A1R3IH00</accession>
<sequence>MAVKGSQGFTKKFHNQKRPVCTFCGKEDHTADKCFKKHGYPTGVKNNFKKVNASANSVESLDVTINPNVSDPLVSTTSNSPSSNMQEGCQFTKAQYDQLLRMIQGQHQVNAVAVAAQPHIANSS</sequence>
<gene>
    <name evidence="2" type="ORF">CCACVL1_12161</name>
</gene>
<keyword evidence="3" id="KW-1185">Reference proteome</keyword>
<dbReference type="EMBL" id="AWWV01010069">
    <property type="protein sequence ID" value="OMO81868.1"/>
    <property type="molecule type" value="Genomic_DNA"/>
</dbReference>
<evidence type="ECO:0000313" key="3">
    <source>
        <dbReference type="Proteomes" id="UP000188268"/>
    </source>
</evidence>
<comment type="caution">
    <text evidence="2">The sequence shown here is derived from an EMBL/GenBank/DDBJ whole genome shotgun (WGS) entry which is preliminary data.</text>
</comment>
<dbReference type="Gramene" id="OMO81868">
    <property type="protein sequence ID" value="OMO81868"/>
    <property type="gene ID" value="CCACVL1_12161"/>
</dbReference>
<feature type="non-terminal residue" evidence="2">
    <location>
        <position position="124"/>
    </location>
</feature>
<dbReference type="PANTHER" id="PTHR34222:SF99">
    <property type="entry name" value="PROTEIN, PUTATIVE-RELATED"/>
    <property type="match status" value="1"/>
</dbReference>
<dbReference type="PANTHER" id="PTHR34222">
    <property type="entry name" value="GAG_PRE-INTEGRS DOMAIN-CONTAINING PROTEIN"/>
    <property type="match status" value="1"/>
</dbReference>
<dbReference type="Proteomes" id="UP000188268">
    <property type="component" value="Unassembled WGS sequence"/>
</dbReference>